<evidence type="ECO:0000256" key="1">
    <source>
        <dbReference type="SAM" id="MobiDB-lite"/>
    </source>
</evidence>
<reference evidence="2" key="1">
    <citation type="submission" date="2022-11" db="EMBL/GenBank/DDBJ databases">
        <authorList>
            <person name="Petersen C."/>
        </authorList>
    </citation>
    <scope>NUCLEOTIDE SEQUENCE</scope>
    <source>
        <strain evidence="2">IBT 30069</strain>
    </source>
</reference>
<organism evidence="2 3">
    <name type="scientific">Penicillium angulare</name>
    <dbReference type="NCBI Taxonomy" id="116970"/>
    <lineage>
        <taxon>Eukaryota</taxon>
        <taxon>Fungi</taxon>
        <taxon>Dikarya</taxon>
        <taxon>Ascomycota</taxon>
        <taxon>Pezizomycotina</taxon>
        <taxon>Eurotiomycetes</taxon>
        <taxon>Eurotiomycetidae</taxon>
        <taxon>Eurotiales</taxon>
        <taxon>Aspergillaceae</taxon>
        <taxon>Penicillium</taxon>
    </lineage>
</organism>
<dbReference type="EMBL" id="JAPQKH010000005">
    <property type="protein sequence ID" value="KAJ5097168.1"/>
    <property type="molecule type" value="Genomic_DNA"/>
</dbReference>
<feature type="compositionally biased region" description="Polar residues" evidence="1">
    <location>
        <begin position="483"/>
        <end position="492"/>
    </location>
</feature>
<protein>
    <submittedName>
        <fullName evidence="2">Uncharacterized protein</fullName>
    </submittedName>
</protein>
<dbReference type="Proteomes" id="UP001149165">
    <property type="component" value="Unassembled WGS sequence"/>
</dbReference>
<comment type="caution">
    <text evidence="2">The sequence shown here is derived from an EMBL/GenBank/DDBJ whole genome shotgun (WGS) entry which is preliminary data.</text>
</comment>
<dbReference type="AlphaFoldDB" id="A0A9W9K8P6"/>
<proteinExistence type="predicted"/>
<sequence>MSGGMRLRSTIRAPVRYGEIKETEMSSAILQAMHETREDATVTTPRSCGRNARNPVEARIVEFDPTLPPAAFPSLKQPRPLRVNEIHGILKNGNNDLDPYLTLRRISWSQSRPDSNVNDYGGVINSTPPNGIENYVASNTELNPIYVKNMAIMASQPSTDQSFAHELEDSDWDEPIDASKALGDKIPNPTWEKITPSLQVEIVENMMKNGYSWGRICVELEIRKGSRDKLRRFLRVRNQQIERENRLLAKMRGNQLRALMRIDNSDIRRNDVPHQLVLRRYSRNATRAINESNAPRNIHGTKVSDLFLCQAADVLAARQYLHRRALPRSFAGEWGHSLVVLQPPNDDSNLEPEKFEWKTDFNADSNLSKEHIVRMRYGRVPVLLTKRGFVQITASKGTVNPSELTLPIGHSNENFALDRDWDSYFPDWMAQNEALKVMSRQQSDGIVTLKIGSKGAARIRDYGSHKNDYGFSRPTQFRPMTPPRTNSPNLFSSPLVGLDDTPTKISRRRHPWPSHLLELANEPVEKIDGVIQAQISRAGIPPRRAERPIKRMLGGPWSMSAIWDIEPSIAQARYTHEIEEARLEAAWLRSRQQFTKEIRQAEKACMEAQRRREPRGLSMVPAVSSLPENNLPADVFTRDMLHLPELDEVLFTDPNPRAHRGWIGDSVSLSGMDGIVEECLADDYFDALHFMARGWDPATGYHDGEGPEGYFMDEWCCQDEMVMVPTPTRSQPYQG</sequence>
<name>A0A9W9K8P6_9EURO</name>
<evidence type="ECO:0000313" key="2">
    <source>
        <dbReference type="EMBL" id="KAJ5097168.1"/>
    </source>
</evidence>
<feature type="region of interest" description="Disordered" evidence="1">
    <location>
        <begin position="470"/>
        <end position="497"/>
    </location>
</feature>
<reference evidence="2" key="2">
    <citation type="journal article" date="2023" name="IMA Fungus">
        <title>Comparative genomic study of the Penicillium genus elucidates a diverse pangenome and 15 lateral gene transfer events.</title>
        <authorList>
            <person name="Petersen C."/>
            <person name="Sorensen T."/>
            <person name="Nielsen M.R."/>
            <person name="Sondergaard T.E."/>
            <person name="Sorensen J.L."/>
            <person name="Fitzpatrick D.A."/>
            <person name="Frisvad J.C."/>
            <person name="Nielsen K.L."/>
        </authorList>
    </citation>
    <scope>NUCLEOTIDE SEQUENCE</scope>
    <source>
        <strain evidence="2">IBT 30069</strain>
    </source>
</reference>
<keyword evidence="3" id="KW-1185">Reference proteome</keyword>
<dbReference type="OrthoDB" id="5378502at2759"/>
<evidence type="ECO:0000313" key="3">
    <source>
        <dbReference type="Proteomes" id="UP001149165"/>
    </source>
</evidence>
<gene>
    <name evidence="2" type="ORF">N7456_007889</name>
</gene>
<accession>A0A9W9K8P6</accession>